<dbReference type="Proteomes" id="UP000092462">
    <property type="component" value="Unassembled WGS sequence"/>
</dbReference>
<evidence type="ECO:0000313" key="1">
    <source>
        <dbReference type="EnsemblMetazoa" id="PPAI011137-PA"/>
    </source>
</evidence>
<dbReference type="EMBL" id="AJVK01009102">
    <property type="status" value="NOT_ANNOTATED_CDS"/>
    <property type="molecule type" value="Genomic_DNA"/>
</dbReference>
<protein>
    <submittedName>
        <fullName evidence="1">Uncharacterized protein</fullName>
    </submittedName>
</protein>
<organism evidence="1 2">
    <name type="scientific">Phlebotomus papatasi</name>
    <name type="common">Sandfly</name>
    <dbReference type="NCBI Taxonomy" id="29031"/>
    <lineage>
        <taxon>Eukaryota</taxon>
        <taxon>Metazoa</taxon>
        <taxon>Ecdysozoa</taxon>
        <taxon>Arthropoda</taxon>
        <taxon>Hexapoda</taxon>
        <taxon>Insecta</taxon>
        <taxon>Pterygota</taxon>
        <taxon>Neoptera</taxon>
        <taxon>Endopterygota</taxon>
        <taxon>Diptera</taxon>
        <taxon>Nematocera</taxon>
        <taxon>Psychodoidea</taxon>
        <taxon>Psychodidae</taxon>
        <taxon>Phlebotomus</taxon>
        <taxon>Phlebotomus</taxon>
    </lineage>
</organism>
<accession>A0A1B0DRF4</accession>
<evidence type="ECO:0000313" key="2">
    <source>
        <dbReference type="Proteomes" id="UP000092462"/>
    </source>
</evidence>
<dbReference type="EMBL" id="AJVK01009101">
    <property type="status" value="NOT_ANNOTATED_CDS"/>
    <property type="molecule type" value="Genomic_DNA"/>
</dbReference>
<sequence length="187" mass="20690">DWDQVSAYSGRSIPRPRIYPLENPSIADDLRSHVSHFSALGANPKVGKARSIADGQSQHSFSNHSHRGYLGSAFPTNLVNSRPELRQSRQSLAAASDRMSRASYAASVHGIAHSVASSTRRTRPRSRSREQLNGTHIHSHRPGSRYSTAGSTHTLNNYCDTSDNWTDHDMDIYMARNPTTRNGLVPL</sequence>
<dbReference type="VEuPathDB" id="VectorBase:PPAPM1_011931"/>
<keyword evidence="2" id="KW-1185">Reference proteome</keyword>
<dbReference type="AlphaFoldDB" id="A0A1B0DRF4"/>
<dbReference type="EnsemblMetazoa" id="PPAI011137-RA">
    <property type="protein sequence ID" value="PPAI011137-PA"/>
    <property type="gene ID" value="PPAI011137"/>
</dbReference>
<name>A0A1B0DRF4_PHLPP</name>
<reference evidence="1" key="1">
    <citation type="submission" date="2022-08" db="UniProtKB">
        <authorList>
            <consortium name="EnsemblMetazoa"/>
        </authorList>
    </citation>
    <scope>IDENTIFICATION</scope>
    <source>
        <strain evidence="1">Israel</strain>
    </source>
</reference>
<dbReference type="VEuPathDB" id="VectorBase:PPAI011137"/>
<proteinExistence type="predicted"/>